<accession>A0A7Y2H2N1</accession>
<dbReference type="EMBL" id="JABDJR010000352">
    <property type="protein sequence ID" value="NNF06863.1"/>
    <property type="molecule type" value="Genomic_DNA"/>
</dbReference>
<proteinExistence type="predicted"/>
<sequence>MKQLLLILVLVAIVALGVFFFRGGESPLSLSDGPEFATIFSDAKIPGSSRQAGPSYPSQEQMDNLRAEWHSLAPADSTLLDALTQEWIYTSSAGPNRLTNITQISLGKDLSLKERLKFGEVLAKHPEWCLGSMSHFPAIAAVLNGTEKSVLQYLAKNDGGFNYNQLGSALDLSEEELTKAVDAFVELRWISKDETVDPPTFDVVDADIANGGGLCYLTFSPMEGRTYDVVSLESALRNNAKSFKGDGVDLMGNCAETGIPIKFSVRSGRLRTGKPGKAFAVATETTGATNGVFSSKQAFETWKSKHAGVTTTHESTVPAFFNRLMAGS</sequence>
<comment type="caution">
    <text evidence="1">The sequence shown here is derived from an EMBL/GenBank/DDBJ whole genome shotgun (WGS) entry which is preliminary data.</text>
</comment>
<protein>
    <recommendedName>
        <fullName evidence="3">Winged helix DNA-binding domain-containing protein</fullName>
    </recommendedName>
</protein>
<reference evidence="1 2" key="1">
    <citation type="submission" date="2020-03" db="EMBL/GenBank/DDBJ databases">
        <title>Metabolic flexibility allows generalist bacteria to become dominant in a frequently disturbed ecosystem.</title>
        <authorList>
            <person name="Chen Y.-J."/>
            <person name="Leung P.M."/>
            <person name="Bay S.K."/>
            <person name="Hugenholtz P."/>
            <person name="Kessler A.J."/>
            <person name="Shelley G."/>
            <person name="Waite D.W."/>
            <person name="Cook P.L."/>
            <person name="Greening C."/>
        </authorList>
    </citation>
    <scope>NUCLEOTIDE SEQUENCE [LARGE SCALE GENOMIC DNA]</scope>
    <source>
        <strain evidence="1">SS_bin_28</strain>
    </source>
</reference>
<evidence type="ECO:0008006" key="3">
    <source>
        <dbReference type="Google" id="ProtNLM"/>
    </source>
</evidence>
<name>A0A7Y2H2N1_UNCEI</name>
<dbReference type="Proteomes" id="UP000547674">
    <property type="component" value="Unassembled WGS sequence"/>
</dbReference>
<gene>
    <name evidence="1" type="ORF">HKN21_08885</name>
</gene>
<dbReference type="AlphaFoldDB" id="A0A7Y2H2N1"/>
<organism evidence="1 2">
    <name type="scientific">Eiseniibacteriota bacterium</name>
    <dbReference type="NCBI Taxonomy" id="2212470"/>
    <lineage>
        <taxon>Bacteria</taxon>
        <taxon>Candidatus Eiseniibacteriota</taxon>
    </lineage>
</organism>
<evidence type="ECO:0000313" key="2">
    <source>
        <dbReference type="Proteomes" id="UP000547674"/>
    </source>
</evidence>
<evidence type="ECO:0000313" key="1">
    <source>
        <dbReference type="EMBL" id="NNF06863.1"/>
    </source>
</evidence>